<dbReference type="OrthoDB" id="1522162at2"/>
<dbReference type="RefSeq" id="WP_143410402.1">
    <property type="nucleotide sequence ID" value="NZ_VHSF01000002.1"/>
</dbReference>
<dbReference type="Proteomes" id="UP000315131">
    <property type="component" value="Unassembled WGS sequence"/>
</dbReference>
<reference evidence="3 4" key="1">
    <citation type="submission" date="2019-06" db="EMBL/GenBank/DDBJ databases">
        <title>Gramella sabulilitoris sp. nov., isolated from a marine sand.</title>
        <authorList>
            <person name="Yoon J.-H."/>
        </authorList>
    </citation>
    <scope>NUCLEOTIDE SEQUENCE [LARGE SCALE GENOMIC DNA]</scope>
    <source>
        <strain evidence="3 4">HSMS-1</strain>
    </source>
</reference>
<dbReference type="Gene3D" id="3.40.50.2000">
    <property type="entry name" value="Glycogen Phosphorylase B"/>
    <property type="match status" value="4"/>
</dbReference>
<gene>
    <name evidence="3" type="ORF">FGM01_06795</name>
</gene>
<proteinExistence type="predicted"/>
<evidence type="ECO:0000259" key="1">
    <source>
        <dbReference type="Pfam" id="PF00534"/>
    </source>
</evidence>
<organism evidence="3 4">
    <name type="scientific">Christiangramia sabulilitoris</name>
    <dbReference type="NCBI Taxonomy" id="2583991"/>
    <lineage>
        <taxon>Bacteria</taxon>
        <taxon>Pseudomonadati</taxon>
        <taxon>Bacteroidota</taxon>
        <taxon>Flavobacteriia</taxon>
        <taxon>Flavobacteriales</taxon>
        <taxon>Flavobacteriaceae</taxon>
        <taxon>Christiangramia</taxon>
    </lineage>
</organism>
<dbReference type="EMBL" id="VHSF01000002">
    <property type="protein sequence ID" value="TRO65108.1"/>
    <property type="molecule type" value="Genomic_DNA"/>
</dbReference>
<dbReference type="PANTHER" id="PTHR12526:SF630">
    <property type="entry name" value="GLYCOSYLTRANSFERASE"/>
    <property type="match status" value="1"/>
</dbReference>
<dbReference type="Pfam" id="PF13439">
    <property type="entry name" value="Glyco_transf_4"/>
    <property type="match status" value="2"/>
</dbReference>
<dbReference type="InterPro" id="IPR001296">
    <property type="entry name" value="Glyco_trans_1"/>
</dbReference>
<sequence>MKVLFLIDTLEGYGAEKSLVEIARGFTEVTPVFVHIYQGDMLKPHLEQAGIKVYSLDLEDKYAFNKALDKLIPIYYRERPDIVHATLFRSEIIARKLKKKIPAICLVGSFVSNAYSPERLRGKNAIDKLKLNYFFELDRRSVKYVDYFISNSHTIKTQTGKALNIEKDKVEVIYRGRDSSKFDPDKKNGKFPYLNNQRIILLNVSRLIQLKGQNDLLKAMPKVLRECGDVSLVFAGHGPYRTHLEREVKRLKLEPYIHFLGRIDNINKLLLKADVFLYPSYSEGLPGALIEAMMSGKTIICSDIPENLECVDEESALIYEKGNISELSDAIIKVLKDPKKYNKLGENARRQAVHKFELKKRISDYQNFYFRIKKHHKKDRLRILHLIQRPQNRGAETFACQLANHQDSLGNTVKIVSVFSGKTDLPWKGEIESLGASSNRRLFDLKAWKKLNEIILNFLPDIVQANAGDTLKYAVFSKKVYNWKVPIVFRNASEVGRYLKSNFQKKFNNFLYNQVDQVISVSNVSKHDIVANFPVLKNKAVTIPIGIENSKTIMPEKLEPFGKKHIIHVGGFTFEKNHEGLINIFEKILEKYPDAHLHLLGDGPLRSKIEKLVSKRELEDKISFYGFVTDPLPYIKAANVLILPSIIEGLPGVLLESMFCETPVVAYDVGGISEIVNEETGIIVTANNQEDFINSVLEILHSPNLEIIENARKKVESIYFNSEIAKRFQDTYYYHF</sequence>
<feature type="domain" description="Glycosyl transferase family 1" evidence="1">
    <location>
        <begin position="194"/>
        <end position="350"/>
    </location>
</feature>
<feature type="domain" description="Glycosyltransferase subfamily 4-like N-terminal" evidence="2">
    <location>
        <begin position="14"/>
        <end position="179"/>
    </location>
</feature>
<keyword evidence="4" id="KW-1185">Reference proteome</keyword>
<evidence type="ECO:0000259" key="2">
    <source>
        <dbReference type="Pfam" id="PF13439"/>
    </source>
</evidence>
<dbReference type="AlphaFoldDB" id="A0A550I2R2"/>
<feature type="domain" description="Glycosyl transferase family 1" evidence="1">
    <location>
        <begin position="552"/>
        <end position="713"/>
    </location>
</feature>
<accession>A0A550I2R2</accession>
<evidence type="ECO:0000313" key="3">
    <source>
        <dbReference type="EMBL" id="TRO65108.1"/>
    </source>
</evidence>
<dbReference type="PANTHER" id="PTHR12526">
    <property type="entry name" value="GLYCOSYLTRANSFERASE"/>
    <property type="match status" value="1"/>
</dbReference>
<name>A0A550I2R2_9FLAO</name>
<dbReference type="GO" id="GO:0016757">
    <property type="term" value="F:glycosyltransferase activity"/>
    <property type="evidence" value="ECO:0007669"/>
    <property type="project" value="InterPro"/>
</dbReference>
<evidence type="ECO:0000313" key="4">
    <source>
        <dbReference type="Proteomes" id="UP000315131"/>
    </source>
</evidence>
<feature type="domain" description="Glycosyltransferase subfamily 4-like N-terminal" evidence="2">
    <location>
        <begin position="394"/>
        <end position="548"/>
    </location>
</feature>
<dbReference type="InterPro" id="IPR028098">
    <property type="entry name" value="Glyco_trans_4-like_N"/>
</dbReference>
<dbReference type="SUPFAM" id="SSF53756">
    <property type="entry name" value="UDP-Glycosyltransferase/glycogen phosphorylase"/>
    <property type="match status" value="2"/>
</dbReference>
<comment type="caution">
    <text evidence="3">The sequence shown here is derived from an EMBL/GenBank/DDBJ whole genome shotgun (WGS) entry which is preliminary data.</text>
</comment>
<dbReference type="CDD" id="cd03801">
    <property type="entry name" value="GT4_PimA-like"/>
    <property type="match status" value="1"/>
</dbReference>
<dbReference type="CDD" id="cd03811">
    <property type="entry name" value="GT4_GT28_WabH-like"/>
    <property type="match status" value="1"/>
</dbReference>
<protein>
    <submittedName>
        <fullName evidence="3">Glycosyltransferase</fullName>
    </submittedName>
</protein>
<dbReference type="Pfam" id="PF00534">
    <property type="entry name" value="Glycos_transf_1"/>
    <property type="match status" value="2"/>
</dbReference>
<keyword evidence="3" id="KW-0808">Transferase</keyword>